<dbReference type="InterPro" id="IPR050300">
    <property type="entry name" value="GDXG_lipolytic_enzyme"/>
</dbReference>
<protein>
    <submittedName>
        <fullName evidence="4">Alpha/beta hydrolase</fullName>
    </submittedName>
</protein>
<dbReference type="Gene3D" id="3.40.50.1820">
    <property type="entry name" value="alpha/beta hydrolase"/>
    <property type="match status" value="1"/>
</dbReference>
<keyword evidence="4" id="KW-0614">Plasmid</keyword>
<reference evidence="4 5" key="1">
    <citation type="submission" date="2019-02" db="EMBL/GenBank/DDBJ databases">
        <title>The genomic architecture of introgression among sibling species of bacteria.</title>
        <authorList>
            <person name="Cavassim M.I.A."/>
            <person name="Moeskjaer S."/>
            <person name="Moslemi C."/>
            <person name="Fields B."/>
            <person name="Bachmann A."/>
            <person name="Vilhjalmsson B."/>
            <person name="Schierup M.H."/>
            <person name="Young J.P.W."/>
            <person name="Andersen S.U."/>
        </authorList>
    </citation>
    <scope>NUCLEOTIDE SEQUENCE [LARGE SCALE GENOMIC DNA]</scope>
    <source>
        <strain evidence="4 5">SM92</strain>
        <plasmid evidence="4">pSM92_Rh12</plasmid>
    </source>
</reference>
<dbReference type="PROSITE" id="PS01173">
    <property type="entry name" value="LIPASE_GDXG_HIS"/>
    <property type="match status" value="1"/>
</dbReference>
<dbReference type="GO" id="GO:0016787">
    <property type="term" value="F:hydrolase activity"/>
    <property type="evidence" value="ECO:0007669"/>
    <property type="project" value="UniProtKB-KW"/>
</dbReference>
<dbReference type="PANTHER" id="PTHR48081:SF8">
    <property type="entry name" value="ALPHA_BETA HYDROLASE FOLD-3 DOMAIN-CONTAINING PROTEIN-RELATED"/>
    <property type="match status" value="1"/>
</dbReference>
<sequence length="343" mass="37490">MERSFSFMSVQSKIGLAVWATACLLVVSSPMIGIARADDASAAKLDRRSRAKEIIAELLDETTDFRDRRLRFEKAMKATPEPTRVQIRKVDAAGVDGELIWPARLHHPFGRRAILYLHGGGFYGGSIRSHRNIAASFAKASSADVLLIEYRLLPQYRSPSQVEDAVTAFRWLLESGYDASNIVVIGDSVGGTLALQMSLRQIATNGVTPAAVIALSPVADFEGGGVPAHSKDEVSVSRQWLQQVGKEYAGKESSALQTVSPINSDFSGFPPILLQVGDKEALRGDVQRLFEKLKAANVDVRLDVVPGLFHGASLFPFWLDQARRSNQNAANFAMTHFADRPPQ</sequence>
<accession>A0AB38HSG7</accession>
<evidence type="ECO:0000256" key="2">
    <source>
        <dbReference type="ARBA" id="ARBA00022801"/>
    </source>
</evidence>
<dbReference type="InterPro" id="IPR013094">
    <property type="entry name" value="AB_hydrolase_3"/>
</dbReference>
<feature type="domain" description="Alpha/beta hydrolase fold-3" evidence="3">
    <location>
        <begin position="114"/>
        <end position="312"/>
    </location>
</feature>
<dbReference type="AlphaFoldDB" id="A0AB38HSG7"/>
<organism evidence="4 5">
    <name type="scientific">Rhizobium ruizarguesonis</name>
    <dbReference type="NCBI Taxonomy" id="2081791"/>
    <lineage>
        <taxon>Bacteria</taxon>
        <taxon>Pseudomonadati</taxon>
        <taxon>Pseudomonadota</taxon>
        <taxon>Alphaproteobacteria</taxon>
        <taxon>Hyphomicrobiales</taxon>
        <taxon>Rhizobiaceae</taxon>
        <taxon>Rhizobium/Agrobacterium group</taxon>
        <taxon>Rhizobium</taxon>
    </lineage>
</organism>
<evidence type="ECO:0000259" key="3">
    <source>
        <dbReference type="Pfam" id="PF07859"/>
    </source>
</evidence>
<evidence type="ECO:0000256" key="1">
    <source>
        <dbReference type="ARBA" id="ARBA00010515"/>
    </source>
</evidence>
<comment type="similarity">
    <text evidence="1">Belongs to the 'GDXG' lipolytic enzyme family.</text>
</comment>
<dbReference type="InterPro" id="IPR029058">
    <property type="entry name" value="AB_hydrolase_fold"/>
</dbReference>
<evidence type="ECO:0000313" key="4">
    <source>
        <dbReference type="EMBL" id="TBC03032.1"/>
    </source>
</evidence>
<keyword evidence="2 4" id="KW-0378">Hydrolase</keyword>
<geneLocation type="plasmid" evidence="4">
    <name>pSM92_Rh12</name>
</geneLocation>
<evidence type="ECO:0000313" key="5">
    <source>
        <dbReference type="Proteomes" id="UP000294215"/>
    </source>
</evidence>
<dbReference type="Pfam" id="PF07859">
    <property type="entry name" value="Abhydrolase_3"/>
    <property type="match status" value="1"/>
</dbReference>
<dbReference type="InterPro" id="IPR002168">
    <property type="entry name" value="Lipase_GDXG_HIS_AS"/>
</dbReference>
<dbReference type="PANTHER" id="PTHR48081">
    <property type="entry name" value="AB HYDROLASE SUPERFAMILY PROTEIN C4A8.06C"/>
    <property type="match status" value="1"/>
</dbReference>
<gene>
    <name evidence="4" type="ORF">ELH40_36190</name>
</gene>
<dbReference type="EMBL" id="SIMR01000006">
    <property type="protein sequence ID" value="TBC03032.1"/>
    <property type="molecule type" value="Genomic_DNA"/>
</dbReference>
<name>A0AB38HSG7_9HYPH</name>
<dbReference type="SUPFAM" id="SSF53474">
    <property type="entry name" value="alpha/beta-Hydrolases"/>
    <property type="match status" value="1"/>
</dbReference>
<proteinExistence type="inferred from homology"/>
<dbReference type="Proteomes" id="UP000294215">
    <property type="component" value="Unassembled WGS sequence"/>
</dbReference>
<comment type="caution">
    <text evidence="4">The sequence shown here is derived from an EMBL/GenBank/DDBJ whole genome shotgun (WGS) entry which is preliminary data.</text>
</comment>